<dbReference type="InterPro" id="IPR051807">
    <property type="entry name" value="Sec-metab_biosynth-assoc"/>
</dbReference>
<name>A0A840RCS3_9NEIS</name>
<feature type="domain" description="YCII-related" evidence="2">
    <location>
        <begin position="3"/>
        <end position="95"/>
    </location>
</feature>
<dbReference type="InterPro" id="IPR011008">
    <property type="entry name" value="Dimeric_a/b-barrel"/>
</dbReference>
<dbReference type="RefSeq" id="WP_184098304.1">
    <property type="nucleotide sequence ID" value="NZ_JACHHN010000002.1"/>
</dbReference>
<evidence type="ECO:0000259" key="2">
    <source>
        <dbReference type="Pfam" id="PF03795"/>
    </source>
</evidence>
<reference evidence="3 4" key="1">
    <citation type="submission" date="2020-08" db="EMBL/GenBank/DDBJ databases">
        <title>Genomic Encyclopedia of Type Strains, Phase IV (KMG-IV): sequencing the most valuable type-strain genomes for metagenomic binning, comparative biology and taxonomic classification.</title>
        <authorList>
            <person name="Goeker M."/>
        </authorList>
    </citation>
    <scope>NUCLEOTIDE SEQUENCE [LARGE SCALE GENOMIC DNA]</scope>
    <source>
        <strain evidence="3 4">DSM 18233</strain>
    </source>
</reference>
<accession>A0A840RCS3</accession>
<dbReference type="PANTHER" id="PTHR33606:SF3">
    <property type="entry name" value="PROTEIN YCII"/>
    <property type="match status" value="1"/>
</dbReference>
<dbReference type="Pfam" id="PF03795">
    <property type="entry name" value="YCII"/>
    <property type="match status" value="1"/>
</dbReference>
<organism evidence="3 4">
    <name type="scientific">Silvimonas terrae</name>
    <dbReference type="NCBI Taxonomy" id="300266"/>
    <lineage>
        <taxon>Bacteria</taxon>
        <taxon>Pseudomonadati</taxon>
        <taxon>Pseudomonadota</taxon>
        <taxon>Betaproteobacteria</taxon>
        <taxon>Neisseriales</taxon>
        <taxon>Chitinibacteraceae</taxon>
        <taxon>Silvimonas</taxon>
    </lineage>
</organism>
<dbReference type="NCBIfam" id="NF008473">
    <property type="entry name" value="PRK11370.1"/>
    <property type="match status" value="1"/>
</dbReference>
<comment type="similarity">
    <text evidence="1">Belongs to the YciI family.</text>
</comment>
<dbReference type="Gene3D" id="3.30.70.1060">
    <property type="entry name" value="Dimeric alpha+beta barrel"/>
    <property type="match status" value="1"/>
</dbReference>
<dbReference type="Proteomes" id="UP000543030">
    <property type="component" value="Unassembled WGS sequence"/>
</dbReference>
<evidence type="ECO:0000313" key="4">
    <source>
        <dbReference type="Proteomes" id="UP000543030"/>
    </source>
</evidence>
<evidence type="ECO:0000313" key="3">
    <source>
        <dbReference type="EMBL" id="MBB5190338.1"/>
    </source>
</evidence>
<dbReference type="SUPFAM" id="SSF54909">
    <property type="entry name" value="Dimeric alpha+beta barrel"/>
    <property type="match status" value="1"/>
</dbReference>
<dbReference type="InterPro" id="IPR005545">
    <property type="entry name" value="YCII"/>
</dbReference>
<dbReference type="AlphaFoldDB" id="A0A840RCS3"/>
<protein>
    <recommendedName>
        <fullName evidence="2">YCII-related domain-containing protein</fullName>
    </recommendedName>
</protein>
<proteinExistence type="inferred from homology"/>
<sequence>MPLYAIIGTHLPDTLEKRNAVRPGHLARLGELKAQGRLVLAGPFPAIDAPDPGPAGFTGSLIVAEFESLAAAQKWDSEDPYHQGVYGQTSVKPFKQVLP</sequence>
<dbReference type="EMBL" id="JACHHN010000002">
    <property type="protein sequence ID" value="MBB5190338.1"/>
    <property type="molecule type" value="Genomic_DNA"/>
</dbReference>
<evidence type="ECO:0000256" key="1">
    <source>
        <dbReference type="ARBA" id="ARBA00007689"/>
    </source>
</evidence>
<gene>
    <name evidence="3" type="ORF">HNQ50_001060</name>
</gene>
<keyword evidence="4" id="KW-1185">Reference proteome</keyword>
<comment type="caution">
    <text evidence="3">The sequence shown here is derived from an EMBL/GenBank/DDBJ whole genome shotgun (WGS) entry which is preliminary data.</text>
</comment>
<dbReference type="PANTHER" id="PTHR33606">
    <property type="entry name" value="PROTEIN YCII"/>
    <property type="match status" value="1"/>
</dbReference>